<dbReference type="Pfam" id="PF07992">
    <property type="entry name" value="Pyr_redox_2"/>
    <property type="match status" value="1"/>
</dbReference>
<keyword evidence="2" id="KW-0285">Flavoprotein</keyword>
<sequence>MANKSQEVTVIVGGGHAAGALLAALLQSRYQHEVVLVGEEPHPPYQRPPLSKNYLAGEVEQESLYLKPRSVYENAGYQLRLGVRVDQIDRDNKTVRLSDNSMIRYDRLVLATGSQVRRLRSPGAELKGIYYLHDIADADALREELVPGKRLVIVGGGFVGLEVAASAVKKGVGVTVLEAAERLMQRVTGPEMSAFFYARHHDAGVDIRLDTGVTGFATGDQGRVAGVTLANGDMVPADIVLVSIGVIPDTALAEAAGLACDGGILVDEFTRTDDPAILAIGDCTRHRNLFFEDRLRLESVANAVDQARTAAAVLMGEEKPYDSVPWFWSNQYDIRLQMIGLSPGHDQRVMHGSPADKGFAVFYLRDGCVIAVDAVNLPIAFMVGKQLVQRRQAVSPGVLSDPHTDLKSLL</sequence>
<reference evidence="7 8" key="1">
    <citation type="submission" date="2017-05" db="EMBL/GenBank/DDBJ databases">
        <title>Genomic insights into alkan degradation activity of Oleiphilus messinensis.</title>
        <authorList>
            <person name="Kozyavkin S.A."/>
            <person name="Slesarev A.I."/>
            <person name="Golyshin P.N."/>
            <person name="Korzhenkov A."/>
            <person name="Golyshina O.N."/>
            <person name="Toshchakov S.V."/>
        </authorList>
    </citation>
    <scope>NUCLEOTIDE SEQUENCE [LARGE SCALE GENOMIC DNA]</scope>
    <source>
        <strain evidence="7 8">ME102</strain>
    </source>
</reference>
<dbReference type="SUPFAM" id="SSF51905">
    <property type="entry name" value="FAD/NAD(P)-binding domain"/>
    <property type="match status" value="2"/>
</dbReference>
<dbReference type="PANTHER" id="PTHR43557:SF2">
    <property type="entry name" value="RIESKE DOMAIN-CONTAINING PROTEIN-RELATED"/>
    <property type="match status" value="1"/>
</dbReference>
<dbReference type="InterPro" id="IPR016156">
    <property type="entry name" value="FAD/NAD-linked_Rdtase_dimer_sf"/>
</dbReference>
<evidence type="ECO:0000256" key="2">
    <source>
        <dbReference type="ARBA" id="ARBA00022630"/>
    </source>
</evidence>
<dbReference type="PRINTS" id="PR00411">
    <property type="entry name" value="PNDRDTASEI"/>
</dbReference>
<organism evidence="7 8">
    <name type="scientific">Oleiphilus messinensis</name>
    <dbReference type="NCBI Taxonomy" id="141451"/>
    <lineage>
        <taxon>Bacteria</taxon>
        <taxon>Pseudomonadati</taxon>
        <taxon>Pseudomonadota</taxon>
        <taxon>Gammaproteobacteria</taxon>
        <taxon>Oceanospirillales</taxon>
        <taxon>Oleiphilaceae</taxon>
        <taxon>Oleiphilus</taxon>
    </lineage>
</organism>
<dbReference type="GO" id="GO:0005737">
    <property type="term" value="C:cytoplasm"/>
    <property type="evidence" value="ECO:0007669"/>
    <property type="project" value="TreeGrafter"/>
</dbReference>
<dbReference type="OrthoDB" id="9800607at2"/>
<dbReference type="Gene3D" id="3.50.50.60">
    <property type="entry name" value="FAD/NAD(P)-binding domain"/>
    <property type="match status" value="2"/>
</dbReference>
<dbReference type="InterPro" id="IPR036188">
    <property type="entry name" value="FAD/NAD-bd_sf"/>
</dbReference>
<feature type="domain" description="FAD/NAD(P)-binding" evidence="5">
    <location>
        <begin position="10"/>
        <end position="307"/>
    </location>
</feature>
<gene>
    <name evidence="7" type="ORF">OLMES_4338</name>
</gene>
<comment type="cofactor">
    <cofactor evidence="1">
        <name>FAD</name>
        <dbReference type="ChEBI" id="CHEBI:57692"/>
    </cofactor>
</comment>
<evidence type="ECO:0000259" key="5">
    <source>
        <dbReference type="Pfam" id="PF07992"/>
    </source>
</evidence>
<dbReference type="PANTHER" id="PTHR43557">
    <property type="entry name" value="APOPTOSIS-INDUCING FACTOR 1"/>
    <property type="match status" value="1"/>
</dbReference>
<dbReference type="Gene3D" id="3.30.390.30">
    <property type="match status" value="1"/>
</dbReference>
<proteinExistence type="predicted"/>
<dbReference type="RefSeq" id="WP_087463139.1">
    <property type="nucleotide sequence ID" value="NZ_CP021425.1"/>
</dbReference>
<feature type="domain" description="Reductase C-terminal" evidence="6">
    <location>
        <begin position="326"/>
        <end position="410"/>
    </location>
</feature>
<protein>
    <submittedName>
        <fullName evidence="7">FAD-dependent pyridine nucleotide-disulfide oxidoreductase</fullName>
    </submittedName>
</protein>
<evidence type="ECO:0000259" key="6">
    <source>
        <dbReference type="Pfam" id="PF14759"/>
    </source>
</evidence>
<dbReference type="AlphaFoldDB" id="A0A1Y0ICR2"/>
<dbReference type="InterPro" id="IPR050446">
    <property type="entry name" value="FAD-oxidoreductase/Apoptosis"/>
</dbReference>
<dbReference type="Pfam" id="PF14759">
    <property type="entry name" value="Reductase_C"/>
    <property type="match status" value="1"/>
</dbReference>
<name>A0A1Y0ICR2_9GAMM</name>
<dbReference type="InterPro" id="IPR028202">
    <property type="entry name" value="Reductase_C"/>
</dbReference>
<dbReference type="EMBL" id="CP021425">
    <property type="protein sequence ID" value="ARU58342.1"/>
    <property type="molecule type" value="Genomic_DNA"/>
</dbReference>
<dbReference type="SUPFAM" id="SSF55424">
    <property type="entry name" value="FAD/NAD-linked reductases, dimerisation (C-terminal) domain"/>
    <property type="match status" value="1"/>
</dbReference>
<accession>A0A1Y0ICR2</accession>
<dbReference type="PRINTS" id="PR00368">
    <property type="entry name" value="FADPNR"/>
</dbReference>
<evidence type="ECO:0000256" key="3">
    <source>
        <dbReference type="ARBA" id="ARBA00022827"/>
    </source>
</evidence>
<dbReference type="InterPro" id="IPR023753">
    <property type="entry name" value="FAD/NAD-binding_dom"/>
</dbReference>
<dbReference type="GO" id="GO:0016651">
    <property type="term" value="F:oxidoreductase activity, acting on NAD(P)H"/>
    <property type="evidence" value="ECO:0007669"/>
    <property type="project" value="TreeGrafter"/>
</dbReference>
<evidence type="ECO:0000313" key="7">
    <source>
        <dbReference type="EMBL" id="ARU58342.1"/>
    </source>
</evidence>
<evidence type="ECO:0000256" key="1">
    <source>
        <dbReference type="ARBA" id="ARBA00001974"/>
    </source>
</evidence>
<keyword evidence="8" id="KW-1185">Reference proteome</keyword>
<evidence type="ECO:0000256" key="4">
    <source>
        <dbReference type="ARBA" id="ARBA00023002"/>
    </source>
</evidence>
<evidence type="ECO:0000313" key="8">
    <source>
        <dbReference type="Proteomes" id="UP000196027"/>
    </source>
</evidence>
<keyword evidence="4" id="KW-0560">Oxidoreductase</keyword>
<dbReference type="KEGG" id="ome:OLMES_4338"/>
<keyword evidence="3" id="KW-0274">FAD</keyword>
<dbReference type="Proteomes" id="UP000196027">
    <property type="component" value="Chromosome"/>
</dbReference>